<dbReference type="PIRSF" id="PIRSF007349">
    <property type="entry name" value="Tsp_L"/>
    <property type="match status" value="1"/>
</dbReference>
<comment type="similarity">
    <text evidence="1">Belongs to the myoviridae tail sheath protein family.</text>
</comment>
<dbReference type="EMBL" id="FMAH01000035">
    <property type="protein sequence ID" value="SCB41779.1"/>
    <property type="molecule type" value="Genomic_DNA"/>
</dbReference>
<dbReference type="STRING" id="411945.GA0061102_103515"/>
<evidence type="ECO:0000256" key="1">
    <source>
        <dbReference type="ARBA" id="ARBA00008005"/>
    </source>
</evidence>
<dbReference type="AlphaFoldDB" id="A0A1C3WP78"/>
<dbReference type="Pfam" id="PF17482">
    <property type="entry name" value="Phage_sheath_1C"/>
    <property type="match status" value="1"/>
</dbReference>
<sequence>MSVSFNSFPQTWNVPLFYAEVDSSQAGTGGTASHPAIFIGQKLAAGAAVSNKVYAIGSVAVAKRLFGEGSMLERMVYRLFQVYPAALLYGMAVDDPTGGVAATQTTTVSGTATESGIISLYVAGQLVSVGVKSADTASVIATNIAAAVNAMTTLPSTAAAVAGVVTYTCQWKGATGNDIVVTDTYLGSNGSQRLPAGITLVHTAATNGAGVPVFDNAIIALGETQYDFVGLPYTDSNTLAAFDIEYGFGDTGRWGWMRELYGAVWSARRDTYSNLMTWGPTGNSAVETVLAVEPASPTPVWDWTAAYTSAAIRGLANDPARPLQTLEMTGVLPAPTEQRFTVAQMNNLVSVGIAIQRVNPNGYPAIMREAMRYQKNSYGQSDNAYALATTLYTLAEIFRRMKGAITSKYPRHKLANDGTVFATGQAIVTPKIIKAELVSEYSDMEYDGLVENLDAFASNLVVVRNSTNPDRVDILYPPDIINGLRIFAVLAQFRLQYSSAS</sequence>
<dbReference type="InterPro" id="IPR007067">
    <property type="entry name" value="Tail_sheath"/>
</dbReference>
<keyword evidence="4" id="KW-1185">Reference proteome</keyword>
<accession>A0A1C3WP78</accession>
<dbReference type="OrthoDB" id="5442644at2"/>
<feature type="domain" description="Tail sheath protein C-terminal" evidence="2">
    <location>
        <begin position="381"/>
        <end position="493"/>
    </location>
</feature>
<reference evidence="4" key="1">
    <citation type="submission" date="2016-08" db="EMBL/GenBank/DDBJ databases">
        <authorList>
            <person name="Varghese N."/>
            <person name="Submissions Spin"/>
        </authorList>
    </citation>
    <scope>NUCLEOTIDE SEQUENCE [LARGE SCALE GENOMIC DNA]</scope>
    <source>
        <strain evidence="4">HAMBI 2971</strain>
    </source>
</reference>
<dbReference type="Proteomes" id="UP000199435">
    <property type="component" value="Unassembled WGS sequence"/>
</dbReference>
<evidence type="ECO:0000259" key="2">
    <source>
        <dbReference type="Pfam" id="PF17482"/>
    </source>
</evidence>
<gene>
    <name evidence="3" type="ORF">GA0061102_103515</name>
</gene>
<organism evidence="3 4">
    <name type="scientific">Rhizobium miluonense</name>
    <dbReference type="NCBI Taxonomy" id="411945"/>
    <lineage>
        <taxon>Bacteria</taxon>
        <taxon>Pseudomonadati</taxon>
        <taxon>Pseudomonadota</taxon>
        <taxon>Alphaproteobacteria</taxon>
        <taxon>Hyphomicrobiales</taxon>
        <taxon>Rhizobiaceae</taxon>
        <taxon>Rhizobium/Agrobacterium group</taxon>
        <taxon>Rhizobium</taxon>
    </lineage>
</organism>
<dbReference type="RefSeq" id="WP_092853806.1">
    <property type="nucleotide sequence ID" value="NZ_FMAH01000035.1"/>
</dbReference>
<evidence type="ECO:0000313" key="3">
    <source>
        <dbReference type="EMBL" id="SCB41779.1"/>
    </source>
</evidence>
<proteinExistence type="inferred from homology"/>
<name>A0A1C3WP78_9HYPH</name>
<evidence type="ECO:0000313" key="4">
    <source>
        <dbReference type="Proteomes" id="UP000199435"/>
    </source>
</evidence>
<protein>
    <submittedName>
        <fullName evidence="3">Mu-like prophage tail sheath protein gpL</fullName>
    </submittedName>
</protein>
<dbReference type="InterPro" id="IPR020287">
    <property type="entry name" value="Tail_sheath_C"/>
</dbReference>